<dbReference type="EMBL" id="QEWQ01000008">
    <property type="protein sequence ID" value="PWD80320.1"/>
    <property type="molecule type" value="Genomic_DNA"/>
</dbReference>
<dbReference type="OrthoDB" id="7057937at2"/>
<keyword evidence="3" id="KW-1185">Reference proteome</keyword>
<evidence type="ECO:0000313" key="3">
    <source>
        <dbReference type="Proteomes" id="UP000245020"/>
    </source>
</evidence>
<evidence type="ECO:0000313" key="2">
    <source>
        <dbReference type="EMBL" id="PWD80320.1"/>
    </source>
</evidence>
<keyword evidence="1" id="KW-0732">Signal</keyword>
<accession>A0A2U2ACC9</accession>
<proteinExistence type="predicted"/>
<sequence length="182" mass="20079">MKKLTSLALLLLIAGCSTNHFQYIPETDVTPITQAERIPLHLGAVDVEIAKAEPVDHFFFNVEGKGNYEPVFKKAFAEALQESLDESTLFGGTKESAILKATVLQFSQLSVGLQFPTTMVVRYQLVDEKSGKILFDQEITSTEKVPVTTAYLGTTRAVDARNLAVQQNITQLLNALKIARIH</sequence>
<feature type="chain" id="PRO_5015501104" description="UDP-N-acetylglucosamine acyltransferase" evidence="1">
    <location>
        <begin position="23"/>
        <end position="182"/>
    </location>
</feature>
<gene>
    <name evidence="2" type="ORF">DC083_09625</name>
</gene>
<dbReference type="PROSITE" id="PS51257">
    <property type="entry name" value="PROKAR_LIPOPROTEIN"/>
    <property type="match status" value="1"/>
</dbReference>
<evidence type="ECO:0000256" key="1">
    <source>
        <dbReference type="SAM" id="SignalP"/>
    </source>
</evidence>
<evidence type="ECO:0008006" key="4">
    <source>
        <dbReference type="Google" id="ProtNLM"/>
    </source>
</evidence>
<dbReference type="RefSeq" id="WP_109189994.1">
    <property type="nucleotide sequence ID" value="NZ_BMYA01000008.1"/>
</dbReference>
<dbReference type="Proteomes" id="UP000245020">
    <property type="component" value="Unassembled WGS sequence"/>
</dbReference>
<reference evidence="3" key="1">
    <citation type="submission" date="2018-05" db="EMBL/GenBank/DDBJ databases">
        <title>Ignatzschineria dubaiensis sp. nov., isolated from necrotic foot tissues of dromedaries (Camelus dromedarius) and associated maggots in Dubai, United Arab Emirates.</title>
        <authorList>
            <person name="Tsang C.C."/>
            <person name="Tang J.Y.M."/>
            <person name="Fong J.Y.H."/>
            <person name="Kinne J."/>
            <person name="Lee H.H."/>
            <person name="Joseph M."/>
            <person name="Jose S."/>
            <person name="Schuster R.K."/>
            <person name="Tang Y."/>
            <person name="Sivakumar S."/>
            <person name="Chen J.H.K."/>
            <person name="Teng J.L.L."/>
            <person name="Lau S.K.P."/>
            <person name="Wernery U."/>
            <person name="Woo P.C.Y."/>
        </authorList>
    </citation>
    <scope>NUCLEOTIDE SEQUENCE [LARGE SCALE GENOMIC DNA]</scope>
    <source>
        <strain evidence="3">KCTC 22644</strain>
    </source>
</reference>
<feature type="signal peptide" evidence="1">
    <location>
        <begin position="1"/>
        <end position="22"/>
    </location>
</feature>
<name>A0A2U2ACC9_9GAMM</name>
<comment type="caution">
    <text evidence="2">The sequence shown here is derived from an EMBL/GenBank/DDBJ whole genome shotgun (WGS) entry which is preliminary data.</text>
</comment>
<organism evidence="2 3">
    <name type="scientific">Ignatzschineria ureiclastica</name>
    <dbReference type="NCBI Taxonomy" id="472582"/>
    <lineage>
        <taxon>Bacteria</taxon>
        <taxon>Pseudomonadati</taxon>
        <taxon>Pseudomonadota</taxon>
        <taxon>Gammaproteobacteria</taxon>
        <taxon>Cardiobacteriales</taxon>
        <taxon>Ignatzschineriaceae</taxon>
        <taxon>Ignatzschineria</taxon>
    </lineage>
</organism>
<dbReference type="AlphaFoldDB" id="A0A2U2ACC9"/>
<protein>
    <recommendedName>
        <fullName evidence="4">UDP-N-acetylglucosamine acyltransferase</fullName>
    </recommendedName>
</protein>